<name>A0A5S5MFC0_9BACT</name>
<sequence>MKRLKSSLVLISISGILAIYVLTIHGHEKNNPAIESEPSLMLNTNPSKKLHDNQRKMTPSHPDFILSSDLFSTNETKNEPDNKIESASFPPAQVFQLIKESSAEDILLFYKKHKTDINISLSGSIQAPIFHFLLHSNFEVAKKLFSLGIIDIDKTPGAVKMAVFSDDPEILKFLLAAGWSPDASTEGGMSPILSSIFLGKLDTARFLEAEGADLHGIFKDKNALDLAVSSSRMDTQTLDYLLENGMRYKPEHAVDAAMRGASVSLSHLLANHPELAATQKNDQSLMDLAVAGTAGVETIQILLHNGLSLTEAHLRATEKRVKGAYIHPDTGRELILPQDRKAEELQAFIAHYLAIN</sequence>
<evidence type="ECO:0000313" key="1">
    <source>
        <dbReference type="EMBL" id="TYT74390.1"/>
    </source>
</evidence>
<protein>
    <submittedName>
        <fullName evidence="1">Ankyrin repeat domain-containing protein</fullName>
    </submittedName>
</protein>
<accession>A0A5S5MFC0</accession>
<dbReference type="SUPFAM" id="SSF48403">
    <property type="entry name" value="Ankyrin repeat"/>
    <property type="match status" value="1"/>
</dbReference>
<dbReference type="Gene3D" id="1.25.40.20">
    <property type="entry name" value="Ankyrin repeat-containing domain"/>
    <property type="match status" value="1"/>
</dbReference>
<organism evidence="1 2">
    <name type="scientific">Desulfobotulus mexicanus</name>
    <dbReference type="NCBI Taxonomy" id="2586642"/>
    <lineage>
        <taxon>Bacteria</taxon>
        <taxon>Pseudomonadati</taxon>
        <taxon>Thermodesulfobacteriota</taxon>
        <taxon>Desulfobacteria</taxon>
        <taxon>Desulfobacterales</taxon>
        <taxon>Desulfobacteraceae</taxon>
        <taxon>Desulfobotulus</taxon>
    </lineage>
</organism>
<gene>
    <name evidence="1" type="ORF">FIM25_10545</name>
</gene>
<dbReference type="InterPro" id="IPR036770">
    <property type="entry name" value="Ankyrin_rpt-contain_sf"/>
</dbReference>
<reference evidence="1 2" key="1">
    <citation type="submission" date="2019-06" db="EMBL/GenBank/DDBJ databases">
        <title>Desulfobotulus mexicanus sp. nov., a novel sulfate-reducing bacterium isolated from the sediment of an alkaline crater lake in Mexico.</title>
        <authorList>
            <person name="Hirschler-Rea A."/>
        </authorList>
    </citation>
    <scope>NUCLEOTIDE SEQUENCE [LARGE SCALE GENOMIC DNA]</scope>
    <source>
        <strain evidence="1 2">PAR22N</strain>
    </source>
</reference>
<comment type="caution">
    <text evidence="1">The sequence shown here is derived from an EMBL/GenBank/DDBJ whole genome shotgun (WGS) entry which is preliminary data.</text>
</comment>
<evidence type="ECO:0000313" key="2">
    <source>
        <dbReference type="Proteomes" id="UP000321899"/>
    </source>
</evidence>
<dbReference type="RefSeq" id="WP_139449044.1">
    <property type="nucleotide sequence ID" value="NZ_VDMB01000012.1"/>
</dbReference>
<dbReference type="EMBL" id="VDMB01000012">
    <property type="protein sequence ID" value="TYT74390.1"/>
    <property type="molecule type" value="Genomic_DNA"/>
</dbReference>
<dbReference type="AlphaFoldDB" id="A0A5S5MFC0"/>
<dbReference type="Proteomes" id="UP000321899">
    <property type="component" value="Unassembled WGS sequence"/>
</dbReference>
<keyword evidence="2" id="KW-1185">Reference proteome</keyword>
<proteinExistence type="predicted"/>
<dbReference type="OrthoDB" id="13225at2"/>